<feature type="transmembrane region" description="Helical" evidence="1">
    <location>
        <begin position="122"/>
        <end position="141"/>
    </location>
</feature>
<dbReference type="EMBL" id="BQXS01002476">
    <property type="protein sequence ID" value="GKT32146.1"/>
    <property type="molecule type" value="Genomic_DNA"/>
</dbReference>
<dbReference type="InterPro" id="IPR027463">
    <property type="entry name" value="AcrB_DN_DC_subdom"/>
</dbReference>
<comment type="caution">
    <text evidence="2">The sequence shown here is derived from an EMBL/GenBank/DDBJ whole genome shotgun (WGS) entry which is preliminary data.</text>
</comment>
<feature type="non-terminal residue" evidence="2">
    <location>
        <position position="174"/>
    </location>
</feature>
<proteinExistence type="predicted"/>
<sequence length="174" mass="19187">IDGVQATTLKIDREEVEVVVMMDDVNFEDFHSIESIHIQTPMGDMIPLTSVAVLEEISGLSSIKHVDKERIITLEADLKPGYNINDITKIFEEKSRNIEIPTGVTTSYGGDIEGIQESFADLLRSMFLAVFLVFIILSIQFNSVAQPFAIMMTVPMAMIGVILGLGITGNDFGF</sequence>
<dbReference type="InterPro" id="IPR001036">
    <property type="entry name" value="Acrflvin-R"/>
</dbReference>
<keyword evidence="1" id="KW-1133">Transmembrane helix</keyword>
<organism evidence="2 3">
    <name type="scientific">Aduncisulcus paluster</name>
    <dbReference type="NCBI Taxonomy" id="2918883"/>
    <lineage>
        <taxon>Eukaryota</taxon>
        <taxon>Metamonada</taxon>
        <taxon>Carpediemonas-like organisms</taxon>
        <taxon>Aduncisulcus</taxon>
    </lineage>
</organism>
<keyword evidence="1" id="KW-0812">Transmembrane</keyword>
<accession>A0ABQ5KJQ1</accession>
<gene>
    <name evidence="2" type="ORF">ADUPG1_002232</name>
</gene>
<dbReference type="Pfam" id="PF00873">
    <property type="entry name" value="ACR_tran"/>
    <property type="match status" value="1"/>
</dbReference>
<evidence type="ECO:0000256" key="1">
    <source>
        <dbReference type="SAM" id="Phobius"/>
    </source>
</evidence>
<evidence type="ECO:0000313" key="3">
    <source>
        <dbReference type="Proteomes" id="UP001057375"/>
    </source>
</evidence>
<keyword evidence="1" id="KW-0472">Membrane</keyword>
<dbReference type="Gene3D" id="3.30.2090.10">
    <property type="entry name" value="Multidrug efflux transporter AcrB TolC docking domain, DN and DC subdomains"/>
    <property type="match status" value="1"/>
</dbReference>
<reference evidence="2" key="1">
    <citation type="submission" date="2022-03" db="EMBL/GenBank/DDBJ databases">
        <title>Draft genome sequence of Aduncisulcus paluster, a free-living microaerophilic Fornicata.</title>
        <authorList>
            <person name="Yuyama I."/>
            <person name="Kume K."/>
            <person name="Tamura T."/>
            <person name="Inagaki Y."/>
            <person name="Hashimoto T."/>
        </authorList>
    </citation>
    <scope>NUCLEOTIDE SEQUENCE</scope>
    <source>
        <strain evidence="2">NY0171</strain>
    </source>
</reference>
<dbReference type="Gene3D" id="1.20.1640.10">
    <property type="entry name" value="Multidrug efflux transporter AcrB transmembrane domain"/>
    <property type="match status" value="1"/>
</dbReference>
<dbReference type="PANTHER" id="PTHR32063">
    <property type="match status" value="1"/>
</dbReference>
<dbReference type="SUPFAM" id="SSF82866">
    <property type="entry name" value="Multidrug efflux transporter AcrB transmembrane domain"/>
    <property type="match status" value="1"/>
</dbReference>
<feature type="transmembrane region" description="Helical" evidence="1">
    <location>
        <begin position="147"/>
        <end position="168"/>
    </location>
</feature>
<keyword evidence="3" id="KW-1185">Reference proteome</keyword>
<feature type="non-terminal residue" evidence="2">
    <location>
        <position position="1"/>
    </location>
</feature>
<dbReference type="Proteomes" id="UP001057375">
    <property type="component" value="Unassembled WGS sequence"/>
</dbReference>
<evidence type="ECO:0000313" key="2">
    <source>
        <dbReference type="EMBL" id="GKT32146.1"/>
    </source>
</evidence>
<dbReference type="Gene3D" id="3.30.70.1440">
    <property type="entry name" value="Multidrug efflux transporter AcrB pore domain"/>
    <property type="match status" value="1"/>
</dbReference>
<protein>
    <submittedName>
        <fullName evidence="2">Acriflavin resistance protein like protein</fullName>
    </submittedName>
</protein>
<name>A0ABQ5KJQ1_9EUKA</name>
<dbReference type="PANTHER" id="PTHR32063:SF0">
    <property type="entry name" value="SWARMING MOTILITY PROTEIN SWRC"/>
    <property type="match status" value="1"/>
</dbReference>